<evidence type="ECO:0000256" key="1">
    <source>
        <dbReference type="ARBA" id="ARBA00004448"/>
    </source>
</evidence>
<dbReference type="GeneID" id="9681803"/>
<dbReference type="RefSeq" id="XP_003056187.1">
    <property type="nucleotide sequence ID" value="XM_003056141.1"/>
</dbReference>
<feature type="compositionally biased region" description="Basic and acidic residues" evidence="11">
    <location>
        <begin position="190"/>
        <end position="206"/>
    </location>
</feature>
<keyword evidence="10" id="KW-0472">Membrane</keyword>
<dbReference type="KEGG" id="mpp:MICPUCDRAFT_14281"/>
<evidence type="ECO:0000256" key="5">
    <source>
        <dbReference type="ARBA" id="ARBA00022792"/>
    </source>
</evidence>
<dbReference type="Proteomes" id="UP000001876">
    <property type="component" value="Unassembled WGS sequence"/>
</dbReference>
<keyword evidence="6" id="KW-0653">Protein transport</keyword>
<keyword evidence="8" id="KW-0811">Translocation</keyword>
<dbReference type="PANTHER" id="PTHR10485">
    <property type="entry name" value="MITOCHONDRIAL IMPORT INNER MEMBRANE TRANSLOCASE SUBUNIT TIM-17"/>
    <property type="match status" value="1"/>
</dbReference>
<dbReference type="STRING" id="564608.C1MLL3"/>
<feature type="region of interest" description="Disordered" evidence="11">
    <location>
        <begin position="135"/>
        <end position="206"/>
    </location>
</feature>
<evidence type="ECO:0000256" key="10">
    <source>
        <dbReference type="ARBA" id="ARBA00023136"/>
    </source>
</evidence>
<dbReference type="Pfam" id="PF02466">
    <property type="entry name" value="Tim17"/>
    <property type="match status" value="1"/>
</dbReference>
<keyword evidence="9" id="KW-0496">Mitochondrion</keyword>
<dbReference type="EMBL" id="GG663736">
    <property type="protein sequence ID" value="EEH59563.1"/>
    <property type="molecule type" value="Genomic_DNA"/>
</dbReference>
<evidence type="ECO:0000313" key="13">
    <source>
        <dbReference type="Proteomes" id="UP000001876"/>
    </source>
</evidence>
<comment type="subcellular location">
    <subcellularLocation>
        <location evidence="1">Mitochondrion inner membrane</location>
        <topology evidence="1">Multi-pass membrane protein</topology>
    </subcellularLocation>
</comment>
<proteinExistence type="inferred from homology"/>
<dbReference type="GO" id="GO:0005744">
    <property type="term" value="C:TIM23 mitochondrial import inner membrane translocase complex"/>
    <property type="evidence" value="ECO:0007669"/>
    <property type="project" value="TreeGrafter"/>
</dbReference>
<name>C1MLL3_MICPC</name>
<feature type="non-terminal residue" evidence="12">
    <location>
        <position position="1"/>
    </location>
</feature>
<keyword evidence="13" id="KW-1185">Reference proteome</keyword>
<dbReference type="GO" id="GO:0008320">
    <property type="term" value="F:protein transmembrane transporter activity"/>
    <property type="evidence" value="ECO:0007669"/>
    <property type="project" value="TreeGrafter"/>
</dbReference>
<dbReference type="AlphaFoldDB" id="C1MLL3"/>
<evidence type="ECO:0000256" key="11">
    <source>
        <dbReference type="SAM" id="MobiDB-lite"/>
    </source>
</evidence>
<keyword evidence="3" id="KW-0813">Transport</keyword>
<keyword evidence="5" id="KW-0999">Mitochondrion inner membrane</keyword>
<accession>C1MLL3</accession>
<dbReference type="PANTHER" id="PTHR10485:SF0">
    <property type="entry name" value="AT05822P-RELATED"/>
    <property type="match status" value="1"/>
</dbReference>
<dbReference type="OMA" id="FDCTFQY"/>
<organism evidence="13">
    <name type="scientific">Micromonas pusilla (strain CCMP1545)</name>
    <name type="common">Picoplanktonic green alga</name>
    <dbReference type="NCBI Taxonomy" id="564608"/>
    <lineage>
        <taxon>Eukaryota</taxon>
        <taxon>Viridiplantae</taxon>
        <taxon>Chlorophyta</taxon>
        <taxon>Mamiellophyceae</taxon>
        <taxon>Mamiellales</taxon>
        <taxon>Mamiellaceae</taxon>
        <taxon>Micromonas</taxon>
    </lineage>
</organism>
<reference evidence="12 13" key="1">
    <citation type="journal article" date="2009" name="Science">
        <title>Green evolution and dynamic adaptations revealed by genomes of the marine picoeukaryotes Micromonas.</title>
        <authorList>
            <person name="Worden A.Z."/>
            <person name="Lee J.H."/>
            <person name="Mock T."/>
            <person name="Rouze P."/>
            <person name="Simmons M.P."/>
            <person name="Aerts A.L."/>
            <person name="Allen A.E."/>
            <person name="Cuvelier M.L."/>
            <person name="Derelle E."/>
            <person name="Everett M.V."/>
            <person name="Foulon E."/>
            <person name="Grimwood J."/>
            <person name="Gundlach H."/>
            <person name="Henrissat B."/>
            <person name="Napoli C."/>
            <person name="McDonald S.M."/>
            <person name="Parker M.S."/>
            <person name="Rombauts S."/>
            <person name="Salamov A."/>
            <person name="Von Dassow P."/>
            <person name="Badger J.H."/>
            <person name="Coutinho P.M."/>
            <person name="Demir E."/>
            <person name="Dubchak I."/>
            <person name="Gentemann C."/>
            <person name="Eikrem W."/>
            <person name="Gready J.E."/>
            <person name="John U."/>
            <person name="Lanier W."/>
            <person name="Lindquist E.A."/>
            <person name="Lucas S."/>
            <person name="Mayer K.F."/>
            <person name="Moreau H."/>
            <person name="Not F."/>
            <person name="Otillar R."/>
            <person name="Panaud O."/>
            <person name="Pangilinan J."/>
            <person name="Paulsen I."/>
            <person name="Piegu B."/>
            <person name="Poliakov A."/>
            <person name="Robbens S."/>
            <person name="Schmutz J."/>
            <person name="Toulza E."/>
            <person name="Wyss T."/>
            <person name="Zelensky A."/>
            <person name="Zhou K."/>
            <person name="Armbrust E.V."/>
            <person name="Bhattacharya D."/>
            <person name="Goodenough U.W."/>
            <person name="Van de Peer Y."/>
            <person name="Grigoriev I.V."/>
        </authorList>
    </citation>
    <scope>NUCLEOTIDE SEQUENCE [LARGE SCALE GENOMIC DNA]</scope>
    <source>
        <strain evidence="12 13">CCMP1545</strain>
    </source>
</reference>
<keyword evidence="7" id="KW-1133">Transmembrane helix</keyword>
<dbReference type="OrthoDB" id="2261329at2759"/>
<dbReference type="eggNOG" id="KOG1652">
    <property type="taxonomic scope" value="Eukaryota"/>
</dbReference>
<evidence type="ECO:0000313" key="12">
    <source>
        <dbReference type="EMBL" id="EEH59563.1"/>
    </source>
</evidence>
<evidence type="ECO:0000256" key="3">
    <source>
        <dbReference type="ARBA" id="ARBA00022448"/>
    </source>
</evidence>
<evidence type="ECO:0000256" key="2">
    <source>
        <dbReference type="ARBA" id="ARBA00008444"/>
    </source>
</evidence>
<keyword evidence="4" id="KW-0812">Transmembrane</keyword>
<evidence type="ECO:0000256" key="9">
    <source>
        <dbReference type="ARBA" id="ARBA00023128"/>
    </source>
</evidence>
<evidence type="ECO:0000256" key="6">
    <source>
        <dbReference type="ARBA" id="ARBA00022927"/>
    </source>
</evidence>
<evidence type="ECO:0000256" key="7">
    <source>
        <dbReference type="ARBA" id="ARBA00022989"/>
    </source>
</evidence>
<dbReference type="GO" id="GO:0030150">
    <property type="term" value="P:protein import into mitochondrial matrix"/>
    <property type="evidence" value="ECO:0007669"/>
    <property type="project" value="TreeGrafter"/>
</dbReference>
<evidence type="ECO:0000256" key="8">
    <source>
        <dbReference type="ARBA" id="ARBA00023010"/>
    </source>
</evidence>
<sequence>REPCPHRIFDDIGGAFAMGVVGGGAVNLLKGFYNSPKGHVIAGGFEAVRREAPKIGGSFAVWGGLFSAFDCTLVALRRKEDHWNPIISGALTGGTLQLRYGLSSAGRSAAFGGFLLAVIEGISIMLTRVTAPPPPVPQPVDLHTGPAANMPTPPVTVNESASTEGLMHASSDDNIQKRSGFWSEKLGGGGKERDKQHRQFVDPETK</sequence>
<gene>
    <name evidence="12" type="ORF">MICPUCDRAFT_14281</name>
</gene>
<evidence type="ECO:0000256" key="4">
    <source>
        <dbReference type="ARBA" id="ARBA00022692"/>
    </source>
</evidence>
<comment type="similarity">
    <text evidence="2">Belongs to the Tim17/Tim22/Tim23 family.</text>
</comment>
<protein>
    <submittedName>
        <fullName evidence="12">Mitochondrial protein translocase family</fullName>
    </submittedName>
</protein>